<proteinExistence type="predicted"/>
<evidence type="ECO:0000313" key="1">
    <source>
        <dbReference type="EMBL" id="AFA44303.1"/>
    </source>
</evidence>
<accession>H6X3I7</accession>
<dbReference type="KEGG" id="vg:14012618"/>
<organism evidence="1 2">
    <name type="scientific">Klebsiella phage vB_KleM_RaK2</name>
    <dbReference type="NCBI Taxonomy" id="1147094"/>
    <lineage>
        <taxon>Viruses</taxon>
        <taxon>Duplodnaviria</taxon>
        <taxon>Heunggongvirae</taxon>
        <taxon>Uroviricota</taxon>
        <taxon>Caudoviricetes</taxon>
        <taxon>Alcyoneusvirus</taxon>
        <taxon>Alcyoneusvirus RaK2</taxon>
    </lineage>
</organism>
<sequence>MQETIKSISLKNELQSVLDIKDIHYYRKRDKNNKFSAGWFKITKNTSICQARCGVNYASYLCIEVRYPNRDELKFKLYNDAIVLEVRNGFINIFTFKHVQHCRFTPDLSYDMYHQYMFIEDHWNLSYDEYSVLNKIYNKCKDHLLKEEKR</sequence>
<dbReference type="GeneID" id="14012618"/>
<dbReference type="EMBL" id="JQ513383">
    <property type="protein sequence ID" value="AFA44303.1"/>
    <property type="molecule type" value="Genomic_DNA"/>
</dbReference>
<reference evidence="1 2" key="1">
    <citation type="journal article" date="2012" name="J. Virol.">
        <title>Genome of Klebsiella sp.-Infecting Bacteriophage vB_KleM_RaK2.</title>
        <authorList>
            <person name="Simoliunas E."/>
            <person name="Kaliniene L."/>
            <person name="Truncaite L."/>
            <person name="Klausa V."/>
            <person name="Zajanckauskaite A."/>
            <person name="Meskys R."/>
        </authorList>
    </citation>
    <scope>NUCLEOTIDE SEQUENCE [LARGE SCALE GENOMIC DNA]</scope>
</reference>
<dbReference type="Proteomes" id="UP000007524">
    <property type="component" value="Segment"/>
</dbReference>
<keyword evidence="2" id="KW-1185">Reference proteome</keyword>
<name>H6X3I7_9CAUD</name>
<dbReference type="RefSeq" id="YP_007007185.1">
    <property type="nucleotide sequence ID" value="NC_019526.1"/>
</dbReference>
<protein>
    <submittedName>
        <fullName evidence="1">Uncharacterized protein</fullName>
    </submittedName>
</protein>
<evidence type="ECO:0000313" key="2">
    <source>
        <dbReference type="Proteomes" id="UP000007524"/>
    </source>
</evidence>
<gene>
    <name evidence="1" type="ORF">RaK2_00030</name>
</gene>